<reference evidence="1" key="1">
    <citation type="journal article" date="2021" name="Nat. Commun.">
        <title>Genetic determinants of endophytism in the Arabidopsis root mycobiome.</title>
        <authorList>
            <person name="Mesny F."/>
            <person name="Miyauchi S."/>
            <person name="Thiergart T."/>
            <person name="Pickel B."/>
            <person name="Atanasova L."/>
            <person name="Karlsson M."/>
            <person name="Huettel B."/>
            <person name="Barry K.W."/>
            <person name="Haridas S."/>
            <person name="Chen C."/>
            <person name="Bauer D."/>
            <person name="Andreopoulos W."/>
            <person name="Pangilinan J."/>
            <person name="LaButti K."/>
            <person name="Riley R."/>
            <person name="Lipzen A."/>
            <person name="Clum A."/>
            <person name="Drula E."/>
            <person name="Henrissat B."/>
            <person name="Kohler A."/>
            <person name="Grigoriev I.V."/>
            <person name="Martin F.M."/>
            <person name="Hacquard S."/>
        </authorList>
    </citation>
    <scope>NUCLEOTIDE SEQUENCE</scope>
    <source>
        <strain evidence="1">MPI-CAGE-AT-0021</strain>
    </source>
</reference>
<evidence type="ECO:0000313" key="2">
    <source>
        <dbReference type="Proteomes" id="UP000717696"/>
    </source>
</evidence>
<dbReference type="OrthoDB" id="7464126at2759"/>
<keyword evidence="2" id="KW-1185">Reference proteome</keyword>
<dbReference type="AlphaFoldDB" id="A0A9P9DZI4"/>
<dbReference type="Proteomes" id="UP000717696">
    <property type="component" value="Unassembled WGS sequence"/>
</dbReference>
<evidence type="ECO:0000313" key="1">
    <source>
        <dbReference type="EMBL" id="KAH7128046.1"/>
    </source>
</evidence>
<organism evidence="1 2">
    <name type="scientific">Dactylonectria estremocensis</name>
    <dbReference type="NCBI Taxonomy" id="1079267"/>
    <lineage>
        <taxon>Eukaryota</taxon>
        <taxon>Fungi</taxon>
        <taxon>Dikarya</taxon>
        <taxon>Ascomycota</taxon>
        <taxon>Pezizomycotina</taxon>
        <taxon>Sordariomycetes</taxon>
        <taxon>Hypocreomycetidae</taxon>
        <taxon>Hypocreales</taxon>
        <taxon>Nectriaceae</taxon>
        <taxon>Dactylonectria</taxon>
    </lineage>
</organism>
<accession>A0A9P9DZI4</accession>
<proteinExistence type="predicted"/>
<comment type="caution">
    <text evidence="1">The sequence shown here is derived from an EMBL/GenBank/DDBJ whole genome shotgun (WGS) entry which is preliminary data.</text>
</comment>
<dbReference type="EMBL" id="JAGMUU010000022">
    <property type="protein sequence ID" value="KAH7128046.1"/>
    <property type="molecule type" value="Genomic_DNA"/>
</dbReference>
<sequence>MDVLGAAASCLALVQAIKKLGEYGSRLKNAPKEWDRYIFGLDGLVHIYTDVERMSKNVVLNGESLGLVSTCVENLTKLTDDAEDMIKTFRATEDGHKKAKTWLRLGFKRRLHFVIDTQQIKDQFEAVEHAKSSFNLALVITILCQRDDR</sequence>
<protein>
    <submittedName>
        <fullName evidence="1">Uncharacterized protein</fullName>
    </submittedName>
</protein>
<name>A0A9P9DZI4_9HYPO</name>
<gene>
    <name evidence="1" type="ORF">B0J13DRAFT_627761</name>
</gene>